<name>A0A815DH23_ADIRI</name>
<keyword evidence="4" id="KW-1185">Reference proteome</keyword>
<feature type="domain" description="Condensation" evidence="1">
    <location>
        <begin position="1"/>
        <end position="146"/>
    </location>
</feature>
<evidence type="ECO:0000313" key="3">
    <source>
        <dbReference type="EMBL" id="CAF1471617.1"/>
    </source>
</evidence>
<dbReference type="Pfam" id="PF00668">
    <property type="entry name" value="Condensation"/>
    <property type="match status" value="1"/>
</dbReference>
<evidence type="ECO:0000313" key="4">
    <source>
        <dbReference type="Proteomes" id="UP000663828"/>
    </source>
</evidence>
<dbReference type="Proteomes" id="UP000663852">
    <property type="component" value="Unassembled WGS sequence"/>
</dbReference>
<reference evidence="2" key="1">
    <citation type="submission" date="2021-02" db="EMBL/GenBank/DDBJ databases">
        <authorList>
            <person name="Nowell W R."/>
        </authorList>
    </citation>
    <scope>NUCLEOTIDE SEQUENCE</scope>
</reference>
<dbReference type="GO" id="GO:0003824">
    <property type="term" value="F:catalytic activity"/>
    <property type="evidence" value="ECO:0007669"/>
    <property type="project" value="InterPro"/>
</dbReference>
<protein>
    <recommendedName>
        <fullName evidence="1">Condensation domain-containing protein</fullName>
    </recommendedName>
</protein>
<comment type="caution">
    <text evidence="2">The sequence shown here is derived from an EMBL/GenBank/DDBJ whole genome shotgun (WGS) entry which is preliminary data.</text>
</comment>
<accession>A0A815DH23</accession>
<dbReference type="AlphaFoldDB" id="A0A815DH23"/>
<dbReference type="Proteomes" id="UP000663828">
    <property type="component" value="Unassembled WGS sequence"/>
</dbReference>
<proteinExistence type="predicted"/>
<dbReference type="EMBL" id="CAJNOR010002432">
    <property type="protein sequence ID" value="CAF1293534.1"/>
    <property type="molecule type" value="Genomic_DNA"/>
</dbReference>
<sequence length="158" mass="18181">MIVNAILMRCKINSQHSIQQFVNYLQERVTQTIEYSYFPLQRILAQHPLNARPAFLDTYFQFSSISNETSDTKVSINDISIITMPYSVQIDDAEIASKFDFSLNILYNPVTSQLSCTLDASTDLFNELTIAKMLQQFHGLLQQLFTPNTNDQRHQSMC</sequence>
<dbReference type="OrthoDB" id="10378173at2759"/>
<dbReference type="SUPFAM" id="SSF52777">
    <property type="entry name" value="CoA-dependent acyltransferases"/>
    <property type="match status" value="1"/>
</dbReference>
<evidence type="ECO:0000259" key="1">
    <source>
        <dbReference type="Pfam" id="PF00668"/>
    </source>
</evidence>
<evidence type="ECO:0000313" key="2">
    <source>
        <dbReference type="EMBL" id="CAF1293534.1"/>
    </source>
</evidence>
<dbReference type="Gene3D" id="3.30.559.30">
    <property type="entry name" value="Nonribosomal peptide synthetase, condensation domain"/>
    <property type="match status" value="1"/>
</dbReference>
<gene>
    <name evidence="3" type="ORF">EDS130_LOCUS40830</name>
    <name evidence="2" type="ORF">XAT740_LOCUS28469</name>
</gene>
<organism evidence="2 4">
    <name type="scientific">Adineta ricciae</name>
    <name type="common">Rotifer</name>
    <dbReference type="NCBI Taxonomy" id="249248"/>
    <lineage>
        <taxon>Eukaryota</taxon>
        <taxon>Metazoa</taxon>
        <taxon>Spiralia</taxon>
        <taxon>Gnathifera</taxon>
        <taxon>Rotifera</taxon>
        <taxon>Eurotatoria</taxon>
        <taxon>Bdelloidea</taxon>
        <taxon>Adinetida</taxon>
        <taxon>Adinetidae</taxon>
        <taxon>Adineta</taxon>
    </lineage>
</organism>
<dbReference type="EMBL" id="CAJNOJ010000509">
    <property type="protein sequence ID" value="CAF1471617.1"/>
    <property type="molecule type" value="Genomic_DNA"/>
</dbReference>
<dbReference type="InterPro" id="IPR001242">
    <property type="entry name" value="Condensation_dom"/>
</dbReference>